<gene>
    <name evidence="1" type="ORF">C4B59_03190</name>
</gene>
<keyword evidence="1" id="KW-0255">Endonuclease</keyword>
<sequence length="248" mass="28699">MANKDVSEELAELLTSLLSKRARVVVKHISEHGFITTEDLESEYGYKHPPRAVRDVREAGIPIETFTVKSSDGHNIAAYRFGDLSKIDEDKFGGRKTFSKKFKQELYESGHGRCAICMGRHHSRYLQIDHRIPYEIAGDRNSQNKDSEDYMLLCGSCNRAKSWSCEHCTNWLTEKSDKICSNCYWTHPENYIHIALREIRRLDIIWDEEDVAIYDKLKTVANSHGRPVPDYVKKIIKKHLLDNRNTSP</sequence>
<proteinExistence type="predicted"/>
<name>A0AC61L505_9EURY</name>
<reference evidence="1" key="1">
    <citation type="submission" date="2018-01" db="EMBL/GenBank/DDBJ databases">
        <authorList>
            <person name="Krukenberg V."/>
        </authorList>
    </citation>
    <scope>NUCLEOTIDE SEQUENCE</scope>
    <source>
        <strain evidence="1">E20ANME2</strain>
    </source>
</reference>
<protein>
    <submittedName>
        <fullName evidence="1">HNH endonuclease</fullName>
    </submittedName>
</protein>
<dbReference type="Proteomes" id="UP000248329">
    <property type="component" value="Unassembled WGS sequence"/>
</dbReference>
<comment type="caution">
    <text evidence="1">The sequence shown here is derived from an EMBL/GenBank/DDBJ whole genome shotgun (WGS) entry which is preliminary data.</text>
</comment>
<keyword evidence="1" id="KW-0378">Hydrolase</keyword>
<dbReference type="EMBL" id="PQXF01000004">
    <property type="protein sequence ID" value="PXF61569.1"/>
    <property type="molecule type" value="Genomic_DNA"/>
</dbReference>
<organism evidence="1 2">
    <name type="scientific">Candidatus Methanogaster sp</name>
    <dbReference type="NCBI Taxonomy" id="3386292"/>
    <lineage>
        <taxon>Archaea</taxon>
        <taxon>Methanobacteriati</taxon>
        <taxon>Methanobacteriota</taxon>
        <taxon>Stenosarchaea group</taxon>
        <taxon>Methanomicrobia</taxon>
        <taxon>Methanosarcinales</taxon>
        <taxon>ANME-2 cluster</taxon>
        <taxon>Candidatus Methanogasteraceae</taxon>
        <taxon>Candidatus Methanogaster</taxon>
    </lineage>
</organism>
<evidence type="ECO:0000313" key="2">
    <source>
        <dbReference type="Proteomes" id="UP000248329"/>
    </source>
</evidence>
<evidence type="ECO:0000313" key="1">
    <source>
        <dbReference type="EMBL" id="PXF61569.1"/>
    </source>
</evidence>
<keyword evidence="1" id="KW-0540">Nuclease</keyword>
<accession>A0AC61L505</accession>